<dbReference type="EMBL" id="JAAWWB010000026">
    <property type="protein sequence ID" value="KAG6750861.1"/>
    <property type="molecule type" value="Genomic_DNA"/>
</dbReference>
<evidence type="ECO:0000313" key="4">
    <source>
        <dbReference type="EMBL" id="KAG6750861.1"/>
    </source>
</evidence>
<organism evidence="4 5">
    <name type="scientific">Populus tomentosa</name>
    <name type="common">Chinese white poplar</name>
    <dbReference type="NCBI Taxonomy" id="118781"/>
    <lineage>
        <taxon>Eukaryota</taxon>
        <taxon>Viridiplantae</taxon>
        <taxon>Streptophyta</taxon>
        <taxon>Embryophyta</taxon>
        <taxon>Tracheophyta</taxon>
        <taxon>Spermatophyta</taxon>
        <taxon>Magnoliopsida</taxon>
        <taxon>eudicotyledons</taxon>
        <taxon>Gunneridae</taxon>
        <taxon>Pentapetalae</taxon>
        <taxon>rosids</taxon>
        <taxon>fabids</taxon>
        <taxon>Malpighiales</taxon>
        <taxon>Salicaceae</taxon>
        <taxon>Saliceae</taxon>
        <taxon>Populus</taxon>
    </lineage>
</organism>
<dbReference type="PROSITE" id="PS51625">
    <property type="entry name" value="SAM_MT_TRMB"/>
    <property type="match status" value="1"/>
</dbReference>
<dbReference type="PANTHER" id="PTHR23417">
    <property type="entry name" value="3-DEOXY-D-MANNO-OCTULOSONIC-ACID TRANSFERASE/TRNA GUANINE-N 7 - -METHYLTRANSFERASE"/>
    <property type="match status" value="1"/>
</dbReference>
<dbReference type="Proteomes" id="UP000886885">
    <property type="component" value="Chromosome 13D"/>
</dbReference>
<reference evidence="4" key="1">
    <citation type="journal article" date="2020" name="bioRxiv">
        <title>Hybrid origin of Populus tomentosa Carr. identified through genome sequencing and phylogenomic analysis.</title>
        <authorList>
            <person name="An X."/>
            <person name="Gao K."/>
            <person name="Chen Z."/>
            <person name="Li J."/>
            <person name="Yang X."/>
            <person name="Yang X."/>
            <person name="Zhou J."/>
            <person name="Guo T."/>
            <person name="Zhao T."/>
            <person name="Huang S."/>
            <person name="Miao D."/>
            <person name="Khan W.U."/>
            <person name="Rao P."/>
            <person name="Ye M."/>
            <person name="Lei B."/>
            <person name="Liao W."/>
            <person name="Wang J."/>
            <person name="Ji L."/>
            <person name="Li Y."/>
            <person name="Guo B."/>
            <person name="Mustafa N.S."/>
            <person name="Li S."/>
            <person name="Yun Q."/>
            <person name="Keller S.R."/>
            <person name="Mao J."/>
            <person name="Zhang R."/>
            <person name="Strauss S.H."/>
        </authorList>
    </citation>
    <scope>NUCLEOTIDE SEQUENCE</scope>
    <source>
        <strain evidence="4">GM15</strain>
        <tissue evidence="4">Leaf</tissue>
    </source>
</reference>
<dbReference type="InterPro" id="IPR003358">
    <property type="entry name" value="tRNA_(Gua-N-7)_MeTrfase_Trmb"/>
</dbReference>
<keyword evidence="2" id="KW-0808">Transferase</keyword>
<evidence type="ECO:0000256" key="2">
    <source>
        <dbReference type="ARBA" id="ARBA00022679"/>
    </source>
</evidence>
<proteinExistence type="predicted"/>
<name>A0A8X8C6Q6_POPTO</name>
<dbReference type="GO" id="GO:0043527">
    <property type="term" value="C:tRNA methyltransferase complex"/>
    <property type="evidence" value="ECO:0007669"/>
    <property type="project" value="TreeGrafter"/>
</dbReference>
<gene>
    <name evidence="4" type="ORF">POTOM_045376</name>
</gene>
<dbReference type="FunFam" id="3.40.50.150:FF:000230">
    <property type="entry name" value="tRNA (Guanine-N(7)-)-methyltransferase"/>
    <property type="match status" value="1"/>
</dbReference>
<keyword evidence="3" id="KW-0949">S-adenosyl-L-methionine</keyword>
<sequence length="325" mass="36419">MAASLGLHCHHYHVAAAANPLRKAAKQALSSLILKSSKPHRHHSCCYNSDSVGAKEIRSPDLVALEYADLNLSDKISGELGHVRIRQHVNPLSSSFSVPAQVPDWKEVFRDPTLPLMVDIGSGPAEAGCILLASFLPSFLSLYSTSGSGRFLIWLAKRNPDSGNYLGLEIRQKLVKRAEFWVKELALTNIHFLFANATISFRQLVLSYPGPLMLVSILCPDPHFKKRHHKRRVVQKTLVDNIISHLVPGGKVFLQSDVLDVAVHMRSQFDGESEALQHIDELDRRVPCDSDGWLLDNPLGIRSDREIHAEFEGAKIYRRLYQKRT</sequence>
<evidence type="ECO:0000256" key="3">
    <source>
        <dbReference type="ARBA" id="ARBA00022691"/>
    </source>
</evidence>
<dbReference type="AlphaFoldDB" id="A0A8X8C6Q6"/>
<dbReference type="PANTHER" id="PTHR23417:SF21">
    <property type="entry name" value="TRNA (GUANINE-N(7)-)-METHYLTRANSFERASE"/>
    <property type="match status" value="1"/>
</dbReference>
<dbReference type="GO" id="GO:0008176">
    <property type="term" value="F:tRNA (guanine(46)-N7)-methyltransferase activity"/>
    <property type="evidence" value="ECO:0007669"/>
    <property type="project" value="InterPro"/>
</dbReference>
<comment type="caution">
    <text evidence="4">The sequence shown here is derived from an EMBL/GenBank/DDBJ whole genome shotgun (WGS) entry which is preliminary data.</text>
</comment>
<keyword evidence="5" id="KW-1185">Reference proteome</keyword>
<keyword evidence="1" id="KW-0489">Methyltransferase</keyword>
<dbReference type="Pfam" id="PF02390">
    <property type="entry name" value="Methyltransf_4"/>
    <property type="match status" value="1"/>
</dbReference>
<protein>
    <submittedName>
        <fullName evidence="4">Uncharacterized protein</fullName>
    </submittedName>
</protein>
<evidence type="ECO:0000313" key="5">
    <source>
        <dbReference type="Proteomes" id="UP000886885"/>
    </source>
</evidence>
<dbReference type="OrthoDB" id="47276at2759"/>
<accession>A0A8X8C6Q6</accession>
<evidence type="ECO:0000256" key="1">
    <source>
        <dbReference type="ARBA" id="ARBA00022603"/>
    </source>
</evidence>